<dbReference type="SUPFAM" id="SSF48452">
    <property type="entry name" value="TPR-like"/>
    <property type="match status" value="1"/>
</dbReference>
<dbReference type="GO" id="GO:0016887">
    <property type="term" value="F:ATP hydrolysis activity"/>
    <property type="evidence" value="ECO:0007669"/>
    <property type="project" value="InterPro"/>
</dbReference>
<feature type="domain" description="ABC transporter" evidence="16">
    <location>
        <begin position="762"/>
        <end position="996"/>
    </location>
</feature>
<dbReference type="GO" id="GO:0008270">
    <property type="term" value="F:zinc ion binding"/>
    <property type="evidence" value="ECO:0007669"/>
    <property type="project" value="UniProtKB-KW"/>
</dbReference>
<evidence type="ECO:0000313" key="18">
    <source>
        <dbReference type="EMBL" id="KAF7995869.1"/>
    </source>
</evidence>
<keyword evidence="4 14" id="KW-0812">Transmembrane</keyword>
<dbReference type="SUPFAM" id="SSF52540">
    <property type="entry name" value="P-loop containing nucleoside triphosphate hydrolases"/>
    <property type="match status" value="1"/>
</dbReference>
<feature type="domain" description="ABC transmembrane type-1" evidence="17">
    <location>
        <begin position="500"/>
        <end position="724"/>
    </location>
</feature>
<dbReference type="OrthoDB" id="10038672at2759"/>
<dbReference type="AlphaFoldDB" id="A0A835CU89"/>
<dbReference type="SMART" id="SM01328">
    <property type="entry name" value="zf-3CxxC"/>
    <property type="match status" value="1"/>
</dbReference>
<dbReference type="Gene3D" id="1.25.40.10">
    <property type="entry name" value="Tetratricopeptide repeat domain"/>
    <property type="match status" value="1"/>
</dbReference>
<dbReference type="InterPro" id="IPR002893">
    <property type="entry name" value="Znf_MYND"/>
</dbReference>
<comment type="caution">
    <text evidence="18">The sequence shown here is derived from an EMBL/GenBank/DDBJ whole genome shotgun (WGS) entry which is preliminary data.</text>
</comment>
<dbReference type="InterPro" id="IPR027377">
    <property type="entry name" value="ZAR1/RTP1-5-like_Znf-3CxxC"/>
</dbReference>
<dbReference type="GO" id="GO:0005524">
    <property type="term" value="F:ATP binding"/>
    <property type="evidence" value="ECO:0007669"/>
    <property type="project" value="UniProtKB-KW"/>
</dbReference>
<keyword evidence="12 14" id="KW-0472">Membrane</keyword>
<evidence type="ECO:0000256" key="13">
    <source>
        <dbReference type="PROSITE-ProRule" id="PRU00134"/>
    </source>
</evidence>
<dbReference type="InterPro" id="IPR033446">
    <property type="entry name" value="ZCCHC24_Znf-3CxxC"/>
</dbReference>
<gene>
    <name evidence="18" type="ORF">HCN44_006976</name>
</gene>
<dbReference type="FunFam" id="3.40.50.300:FF:000074">
    <property type="entry name" value="Multidrug resistance-associated protein 5 isoform 1"/>
    <property type="match status" value="1"/>
</dbReference>
<dbReference type="InterPro" id="IPR036640">
    <property type="entry name" value="ABC1_TM_sf"/>
</dbReference>
<feature type="transmembrane region" description="Helical" evidence="14">
    <location>
        <begin position="667"/>
        <end position="688"/>
    </location>
</feature>
<name>A0A835CU89_APHGI</name>
<dbReference type="Gene3D" id="1.10.220.160">
    <property type="match status" value="1"/>
</dbReference>
<dbReference type="EMBL" id="JACMRX010000002">
    <property type="protein sequence ID" value="KAF7995869.1"/>
    <property type="molecule type" value="Genomic_DNA"/>
</dbReference>
<reference evidence="18 19" key="1">
    <citation type="submission" date="2020-08" db="EMBL/GenBank/DDBJ databases">
        <title>Aphidius gifuensis genome sequencing and assembly.</title>
        <authorList>
            <person name="Du Z."/>
        </authorList>
    </citation>
    <scope>NUCLEOTIDE SEQUENCE [LARGE SCALE GENOMIC DNA]</scope>
    <source>
        <strain evidence="18">YNYX2018</strain>
        <tissue evidence="18">Adults</tissue>
    </source>
</reference>
<evidence type="ECO:0000256" key="9">
    <source>
        <dbReference type="ARBA" id="ARBA00022833"/>
    </source>
</evidence>
<dbReference type="Pfam" id="PF00005">
    <property type="entry name" value="ABC_tran"/>
    <property type="match status" value="1"/>
</dbReference>
<feature type="domain" description="MYND-type" evidence="15">
    <location>
        <begin position="259"/>
        <end position="298"/>
    </location>
</feature>
<dbReference type="GO" id="GO:0005774">
    <property type="term" value="C:vacuolar membrane"/>
    <property type="evidence" value="ECO:0007669"/>
    <property type="project" value="UniProtKB-SubCell"/>
</dbReference>
<comment type="similarity">
    <text evidence="2">Belongs to the ABC transporter superfamily. ABCC family. Conjugate transporter (TC 3.A.1.208) subfamily.</text>
</comment>
<evidence type="ECO:0000256" key="12">
    <source>
        <dbReference type="ARBA" id="ARBA00023136"/>
    </source>
</evidence>
<dbReference type="PANTHER" id="PTHR24223:SF443">
    <property type="entry name" value="MULTIDRUG-RESISTANCE LIKE PROTEIN 1, ISOFORM I"/>
    <property type="match status" value="1"/>
</dbReference>
<dbReference type="Gene3D" id="1.20.1560.10">
    <property type="entry name" value="ABC transporter type 1, transmembrane domain"/>
    <property type="match status" value="1"/>
</dbReference>
<evidence type="ECO:0000259" key="16">
    <source>
        <dbReference type="PROSITE" id="PS50893"/>
    </source>
</evidence>
<dbReference type="InterPro" id="IPR046341">
    <property type="entry name" value="SET_dom_sf"/>
</dbReference>
<dbReference type="SUPFAM" id="SSF90123">
    <property type="entry name" value="ABC transporter transmembrane region"/>
    <property type="match status" value="1"/>
</dbReference>
<accession>A0A835CU89</accession>
<dbReference type="Gene3D" id="6.10.140.2220">
    <property type="match status" value="1"/>
</dbReference>
<evidence type="ECO:0000259" key="17">
    <source>
        <dbReference type="PROSITE" id="PS50929"/>
    </source>
</evidence>
<keyword evidence="5" id="KW-0479">Metal-binding</keyword>
<keyword evidence="19" id="KW-1185">Reference proteome</keyword>
<comment type="subcellular location">
    <subcellularLocation>
        <location evidence="1">Vacuole membrane</location>
        <topology evidence="1">Multi-pass membrane protein</topology>
    </subcellularLocation>
</comment>
<dbReference type="Pfam" id="PF00664">
    <property type="entry name" value="ABC_membrane"/>
    <property type="match status" value="1"/>
</dbReference>
<dbReference type="Gene3D" id="2.170.270.10">
    <property type="entry name" value="SET domain"/>
    <property type="match status" value="1"/>
</dbReference>
<dbReference type="Pfam" id="PF01753">
    <property type="entry name" value="zf-MYND"/>
    <property type="match status" value="1"/>
</dbReference>
<dbReference type="InterPro" id="IPR011527">
    <property type="entry name" value="ABC1_TM_dom"/>
</dbReference>
<keyword evidence="10" id="KW-0067">ATP-binding</keyword>
<dbReference type="InterPro" id="IPR003593">
    <property type="entry name" value="AAA+_ATPase"/>
</dbReference>
<evidence type="ECO:0000256" key="14">
    <source>
        <dbReference type="SAM" id="Phobius"/>
    </source>
</evidence>
<evidence type="ECO:0000256" key="11">
    <source>
        <dbReference type="ARBA" id="ARBA00022989"/>
    </source>
</evidence>
<organism evidence="18 19">
    <name type="scientific">Aphidius gifuensis</name>
    <name type="common">Parasitoid wasp</name>
    <dbReference type="NCBI Taxonomy" id="684658"/>
    <lineage>
        <taxon>Eukaryota</taxon>
        <taxon>Metazoa</taxon>
        <taxon>Ecdysozoa</taxon>
        <taxon>Arthropoda</taxon>
        <taxon>Hexapoda</taxon>
        <taxon>Insecta</taxon>
        <taxon>Pterygota</taxon>
        <taxon>Neoptera</taxon>
        <taxon>Endopterygota</taxon>
        <taxon>Hymenoptera</taxon>
        <taxon>Apocrita</taxon>
        <taxon>Ichneumonoidea</taxon>
        <taxon>Braconidae</taxon>
        <taxon>Aphidiinae</taxon>
        <taxon>Aphidius</taxon>
    </lineage>
</organism>
<feature type="transmembrane region" description="Helical" evidence="14">
    <location>
        <begin position="583"/>
        <end position="603"/>
    </location>
</feature>
<evidence type="ECO:0000256" key="8">
    <source>
        <dbReference type="ARBA" id="ARBA00022771"/>
    </source>
</evidence>
<evidence type="ECO:0000256" key="1">
    <source>
        <dbReference type="ARBA" id="ARBA00004128"/>
    </source>
</evidence>
<dbReference type="CDD" id="cd18603">
    <property type="entry name" value="ABC_6TM_MRP1_2_3_6_D2_like"/>
    <property type="match status" value="1"/>
</dbReference>
<feature type="transmembrane region" description="Helical" evidence="14">
    <location>
        <begin position="555"/>
        <end position="576"/>
    </location>
</feature>
<evidence type="ECO:0000256" key="4">
    <source>
        <dbReference type="ARBA" id="ARBA00022692"/>
    </source>
</evidence>
<keyword evidence="3" id="KW-0813">Transport</keyword>
<evidence type="ECO:0000256" key="2">
    <source>
        <dbReference type="ARBA" id="ARBA00009726"/>
    </source>
</evidence>
<evidence type="ECO:0000256" key="7">
    <source>
        <dbReference type="ARBA" id="ARBA00022741"/>
    </source>
</evidence>
<dbReference type="InterPro" id="IPR003439">
    <property type="entry name" value="ABC_transporter-like_ATP-bd"/>
</dbReference>
<evidence type="ECO:0000259" key="15">
    <source>
        <dbReference type="PROSITE" id="PS50865"/>
    </source>
</evidence>
<evidence type="ECO:0000313" key="19">
    <source>
        <dbReference type="Proteomes" id="UP000639338"/>
    </source>
</evidence>
<proteinExistence type="inferred from homology"/>
<dbReference type="Gene3D" id="3.40.50.300">
    <property type="entry name" value="P-loop containing nucleotide triphosphate hydrolases"/>
    <property type="match status" value="1"/>
</dbReference>
<dbReference type="CDD" id="cd03244">
    <property type="entry name" value="ABCC_MRP_domain2"/>
    <property type="match status" value="1"/>
</dbReference>
<dbReference type="SUPFAM" id="SSF144232">
    <property type="entry name" value="HIT/MYND zinc finger-like"/>
    <property type="match status" value="1"/>
</dbReference>
<dbReference type="InterPro" id="IPR027417">
    <property type="entry name" value="P-loop_NTPase"/>
</dbReference>
<sequence length="1002" mass="113611">MYSNSFSHDTGITAHQKFSQKTTFKDKFEAVWDIAAPYIDINRDKINNKTVGQSMIWREIGNKEYTTAKNKDYLRKSIEAYTKSIAFAPVGSSELSLAYANRSAVLFKARLYQDCLVDIERALKIGYPNKLKTKLFLRQSLCFKALKPSSHIESDISMASAMQWLPDLKKYNPTYDITKEYPKMINELKEPREIIRYSPEIKNDNAIIVGGSDAIELKKTNENNNQHIVATRDIKSGEFIYISEPFAATPANKLRFTNCWHCCSQTLAAVPCDNCPNIIYCSDTCKKKAWNSYHNIECLVLGSLLKCEHIHTQKLMAVKMILKTLNSVGDLKELKKIIVEIDSDKNKEFIITNSILDVNSIENFHRLDYLSSTSNHCKFQLTLLAILFNIIGRYSSTSKAERHSALELTTDDSVPCKCTACIENWPILDYLPSYQTRPKGEGLTPYQGKKRRFGEYNCSKCKRKWMSGNSWANMGQECIKCHINVYPHKQCLLATQIPNLITIILFISTIRASKNLFQELLNNILKTPVSFFDTTPLGRILNRLVKDTDIVDNVLPVYIGLWLHLTFMVISSISVISYNTITFLIVIIPVFIIYYLILCFYISTSRQLTRLESITRSPIYSHFSETINGVNTIRAYNMEDSFIEKTNNLIDINSICYYPYVMSNTWLTVRLGIMGNILVFFAALFAVINRENISPGTMGLSLTYAFVITQNLSMLIQVTSSIESNIVAVERIKEYSDIPQEETLKKNQTTIVDDSWPSNGYIEFCNLSLRYRDGLDLVLKELSFVINGNEKIGIIGRTGSGKSSLTLALFRIIEAASGKILIDGIDISKLSLSKLRSKLTIIPQDPVLFGGSLRMNLDPFDIHEDEAIWTALERSHLKSFVTNLPDKLHHEISEGGDNLSTGQRQLICLARALLRKTKILILDEATAGVDFETDDLIQQTIKNEFSDCTIITIAHRLNTIIDSDRVMVLDKGSIVEFDCPDKLMKNQTSVFYSMAKNDGLVG</sequence>
<dbReference type="InterPro" id="IPR050173">
    <property type="entry name" value="ABC_transporter_C-like"/>
</dbReference>
<keyword evidence="11 14" id="KW-1133">Transmembrane helix</keyword>
<protein>
    <submittedName>
        <fullName evidence="18">Uncharacterized protein</fullName>
    </submittedName>
</protein>
<dbReference type="PROSITE" id="PS50865">
    <property type="entry name" value="ZF_MYND_2"/>
    <property type="match status" value="1"/>
</dbReference>
<evidence type="ECO:0000256" key="6">
    <source>
        <dbReference type="ARBA" id="ARBA00022737"/>
    </source>
</evidence>
<dbReference type="Pfam" id="PF17180">
    <property type="entry name" value="Zn_ribbon_3CxxC_2"/>
    <property type="match status" value="1"/>
</dbReference>
<keyword evidence="8 13" id="KW-0863">Zinc-finger</keyword>
<keyword evidence="9" id="KW-0862">Zinc</keyword>
<dbReference type="PROSITE" id="PS50929">
    <property type="entry name" value="ABC_TM1F"/>
    <property type="match status" value="1"/>
</dbReference>
<keyword evidence="7" id="KW-0547">Nucleotide-binding</keyword>
<keyword evidence="6" id="KW-0677">Repeat</keyword>
<evidence type="ECO:0000256" key="3">
    <source>
        <dbReference type="ARBA" id="ARBA00022448"/>
    </source>
</evidence>
<dbReference type="PROSITE" id="PS50893">
    <property type="entry name" value="ABC_TRANSPORTER_2"/>
    <property type="match status" value="1"/>
</dbReference>
<dbReference type="GO" id="GO:0140359">
    <property type="term" value="F:ABC-type transporter activity"/>
    <property type="evidence" value="ECO:0007669"/>
    <property type="project" value="InterPro"/>
</dbReference>
<dbReference type="PANTHER" id="PTHR24223">
    <property type="entry name" value="ATP-BINDING CASSETTE SUB-FAMILY C"/>
    <property type="match status" value="1"/>
</dbReference>
<dbReference type="FunFam" id="1.20.1560.10:FF:000010">
    <property type="entry name" value="Multidrug resistance-associated ABC transporter"/>
    <property type="match status" value="1"/>
</dbReference>
<evidence type="ECO:0000256" key="5">
    <source>
        <dbReference type="ARBA" id="ARBA00022723"/>
    </source>
</evidence>
<evidence type="ECO:0000256" key="10">
    <source>
        <dbReference type="ARBA" id="ARBA00022840"/>
    </source>
</evidence>
<dbReference type="InterPro" id="IPR011990">
    <property type="entry name" value="TPR-like_helical_dom_sf"/>
</dbReference>
<dbReference type="Proteomes" id="UP000639338">
    <property type="component" value="Unassembled WGS sequence"/>
</dbReference>
<dbReference type="SMART" id="SM00382">
    <property type="entry name" value="AAA"/>
    <property type="match status" value="1"/>
</dbReference>
<dbReference type="PROSITE" id="PS01360">
    <property type="entry name" value="ZF_MYND_1"/>
    <property type="match status" value="1"/>
</dbReference>